<sequence length="249" mass="27164">MSTTAPPPPAHDPKLNSDQLNQPESDHLSSTVDLPTDPLLDSGSFIHATSGSNTTTTTCDHTPNRRESTRAQQSANPATSNGAESVSAPETTPLRRPVATATSSETPNWLPPGWTVQDRVRTSGATAGMVDKYYYHIASGNRFRSKKEVLYFLETGTKRKRKKENSDGDMDSLGSSGSTKQKQSTKGKTSELNFDYYNAPDSVQWVLTDPSEDSWSPFIGEDKVPESIRQEWAAAFTHLTRSGGGHPTF</sequence>
<proteinExistence type="predicted"/>
<dbReference type="Proteomes" id="UP001164539">
    <property type="component" value="Chromosome 2"/>
</dbReference>
<gene>
    <name evidence="1" type="ORF">OWV82_004623</name>
</gene>
<keyword evidence="2" id="KW-1185">Reference proteome</keyword>
<protein>
    <submittedName>
        <fullName evidence="1">Methyl-CpG-binding domain-containing protein</fullName>
    </submittedName>
</protein>
<name>A0ACC1YQJ7_MELAZ</name>
<evidence type="ECO:0000313" key="2">
    <source>
        <dbReference type="Proteomes" id="UP001164539"/>
    </source>
</evidence>
<accession>A0ACC1YQJ7</accession>
<organism evidence="1 2">
    <name type="scientific">Melia azedarach</name>
    <name type="common">Chinaberry tree</name>
    <dbReference type="NCBI Taxonomy" id="155640"/>
    <lineage>
        <taxon>Eukaryota</taxon>
        <taxon>Viridiplantae</taxon>
        <taxon>Streptophyta</taxon>
        <taxon>Embryophyta</taxon>
        <taxon>Tracheophyta</taxon>
        <taxon>Spermatophyta</taxon>
        <taxon>Magnoliopsida</taxon>
        <taxon>eudicotyledons</taxon>
        <taxon>Gunneridae</taxon>
        <taxon>Pentapetalae</taxon>
        <taxon>rosids</taxon>
        <taxon>malvids</taxon>
        <taxon>Sapindales</taxon>
        <taxon>Meliaceae</taxon>
        <taxon>Melia</taxon>
    </lineage>
</organism>
<dbReference type="EMBL" id="CM051395">
    <property type="protein sequence ID" value="KAJ4725808.1"/>
    <property type="molecule type" value="Genomic_DNA"/>
</dbReference>
<reference evidence="1 2" key="1">
    <citation type="journal article" date="2023" name="Science">
        <title>Complex scaffold remodeling in plant triterpene biosynthesis.</title>
        <authorList>
            <person name="De La Pena R."/>
            <person name="Hodgson H."/>
            <person name="Liu J.C."/>
            <person name="Stephenson M.J."/>
            <person name="Martin A.C."/>
            <person name="Owen C."/>
            <person name="Harkess A."/>
            <person name="Leebens-Mack J."/>
            <person name="Jimenez L.E."/>
            <person name="Osbourn A."/>
            <person name="Sattely E.S."/>
        </authorList>
    </citation>
    <scope>NUCLEOTIDE SEQUENCE [LARGE SCALE GENOMIC DNA]</scope>
    <source>
        <strain evidence="2">cv. JPN11</strain>
        <tissue evidence="1">Leaf</tissue>
    </source>
</reference>
<comment type="caution">
    <text evidence="1">The sequence shown here is derived from an EMBL/GenBank/DDBJ whole genome shotgun (WGS) entry which is preliminary data.</text>
</comment>
<evidence type="ECO:0000313" key="1">
    <source>
        <dbReference type="EMBL" id="KAJ4725808.1"/>
    </source>
</evidence>